<protein>
    <submittedName>
        <fullName evidence="2">Uncharacterized protein</fullName>
    </submittedName>
</protein>
<dbReference type="Proteomes" id="UP000324022">
    <property type="component" value="Unassembled WGS sequence"/>
</dbReference>
<name>A0A5C3ERF8_9BASI</name>
<evidence type="ECO:0000256" key="1">
    <source>
        <dbReference type="SAM" id="MobiDB-lite"/>
    </source>
</evidence>
<evidence type="ECO:0000313" key="2">
    <source>
        <dbReference type="EMBL" id="SPO32347.1"/>
    </source>
</evidence>
<gene>
    <name evidence="2" type="ORF">UTRI_02904</name>
</gene>
<feature type="compositionally biased region" description="Polar residues" evidence="1">
    <location>
        <begin position="187"/>
        <end position="204"/>
    </location>
</feature>
<evidence type="ECO:0000313" key="3">
    <source>
        <dbReference type="Proteomes" id="UP000324022"/>
    </source>
</evidence>
<organism evidence="2 3">
    <name type="scientific">Ustilago trichophora</name>
    <dbReference type="NCBI Taxonomy" id="86804"/>
    <lineage>
        <taxon>Eukaryota</taxon>
        <taxon>Fungi</taxon>
        <taxon>Dikarya</taxon>
        <taxon>Basidiomycota</taxon>
        <taxon>Ustilaginomycotina</taxon>
        <taxon>Ustilaginomycetes</taxon>
        <taxon>Ustilaginales</taxon>
        <taxon>Ustilaginaceae</taxon>
        <taxon>Ustilago</taxon>
    </lineage>
</organism>
<accession>A0A5C3ERF8</accession>
<feature type="region of interest" description="Disordered" evidence="1">
    <location>
        <begin position="100"/>
        <end position="123"/>
    </location>
</feature>
<dbReference type="EMBL" id="OOIN01000043">
    <property type="protein sequence ID" value="SPO32347.1"/>
    <property type="molecule type" value="Genomic_DNA"/>
</dbReference>
<reference evidence="2 3" key="1">
    <citation type="submission" date="2018-03" db="EMBL/GenBank/DDBJ databases">
        <authorList>
            <person name="Guldener U."/>
        </authorList>
    </citation>
    <scope>NUCLEOTIDE SEQUENCE [LARGE SCALE GENOMIC DNA]</scope>
    <source>
        <strain evidence="2 3">NBRC100155</strain>
    </source>
</reference>
<sequence length="242" mass="25692">MASTPASELHTLTLDHILSDLESLPSNHGLFELAKPSQAEPSTHTVYTSDHLTAFEGGSSPSNRKEYVVLSHQLLESFRTAQRLNTEQVSAGEVGLVLPSERNAAGPSSGGRSGNGGGVKGSRTDLLHKKVADLQTLVDAWDGSLERAMAVADGTQRRVNTASGMQEDVKASVSVSGTAANRVDPIESTSDHPTSSVDTTPSKHVQTHENPKGATSAPIESQQATINPEEIYEDDDPWNDLT</sequence>
<feature type="compositionally biased region" description="Gly residues" evidence="1">
    <location>
        <begin position="108"/>
        <end position="120"/>
    </location>
</feature>
<dbReference type="OrthoDB" id="2553844at2759"/>
<dbReference type="AlphaFoldDB" id="A0A5C3ERF8"/>
<keyword evidence="3" id="KW-1185">Reference proteome</keyword>
<feature type="region of interest" description="Disordered" evidence="1">
    <location>
        <begin position="159"/>
        <end position="242"/>
    </location>
</feature>
<proteinExistence type="predicted"/>
<feature type="compositionally biased region" description="Acidic residues" evidence="1">
    <location>
        <begin position="230"/>
        <end position="242"/>
    </location>
</feature>